<dbReference type="InterPro" id="IPR017440">
    <property type="entry name" value="Cit_synth/succinyl-CoA_lig_AS"/>
</dbReference>
<evidence type="ECO:0000256" key="28">
    <source>
        <dbReference type="PIRSR" id="PIRSR036511-1"/>
    </source>
</evidence>
<comment type="function">
    <text evidence="22">Catalyzes the formation of cytosolic acetyl-CoA, which is mainly used for the biosynthesis of fatty acids and sterols.</text>
</comment>
<dbReference type="FunFam" id="3.40.50.261:FF:000003">
    <property type="entry name" value="ATP-citrate synthase subunit"/>
    <property type="match status" value="1"/>
</dbReference>
<dbReference type="Pfam" id="PF00549">
    <property type="entry name" value="Ligase_CoA"/>
    <property type="match status" value="1"/>
</dbReference>
<dbReference type="InterPro" id="IPR005811">
    <property type="entry name" value="SUCC_ACL_C"/>
</dbReference>
<keyword evidence="11" id="KW-0808">Transferase</keyword>
<dbReference type="InterPro" id="IPR002020">
    <property type="entry name" value="Citrate_synthase"/>
</dbReference>
<comment type="subcellular location">
    <subcellularLocation>
        <location evidence="2">Cytoplasm</location>
        <location evidence="2">Cytosol</location>
    </subcellularLocation>
</comment>
<reference evidence="34 35" key="1">
    <citation type="submission" date="2016-07" db="EMBL/GenBank/DDBJ databases">
        <title>Pervasive Adenine N6-methylation of Active Genes in Fungi.</title>
        <authorList>
            <consortium name="DOE Joint Genome Institute"/>
            <person name="Mondo S.J."/>
            <person name="Dannebaum R.O."/>
            <person name="Kuo R.C."/>
            <person name="Labutti K."/>
            <person name="Haridas S."/>
            <person name="Kuo A."/>
            <person name="Salamov A."/>
            <person name="Ahrendt S.R."/>
            <person name="Lipzen A."/>
            <person name="Sullivan W."/>
            <person name="Andreopoulos W.B."/>
            <person name="Clum A."/>
            <person name="Lindquist E."/>
            <person name="Daum C."/>
            <person name="Ramamoorthy G.K."/>
            <person name="Gryganskyi A."/>
            <person name="Culley D."/>
            <person name="Magnuson J.K."/>
            <person name="James T.Y."/>
            <person name="O'Malley M.A."/>
            <person name="Stajich J.E."/>
            <person name="Spatafora J.W."/>
            <person name="Visel A."/>
            <person name="Grigoriev I.V."/>
        </authorList>
    </citation>
    <scope>NUCLEOTIDE SEQUENCE [LARGE SCALE GENOMIC DNA]</scope>
    <source>
        <strain evidence="34 35">NRRL 3301</strain>
    </source>
</reference>
<evidence type="ECO:0000259" key="31">
    <source>
        <dbReference type="Pfam" id="PF02629"/>
    </source>
</evidence>
<dbReference type="SUPFAM" id="SSF51735">
    <property type="entry name" value="NAD(P)-binding Rossmann-fold domains"/>
    <property type="match status" value="1"/>
</dbReference>
<evidence type="ECO:0000256" key="12">
    <source>
        <dbReference type="ARBA" id="ARBA00022723"/>
    </source>
</evidence>
<keyword evidence="12" id="KW-0479">Metal-binding</keyword>
<dbReference type="OrthoDB" id="3261737at2759"/>
<dbReference type="Pfam" id="PF24948">
    <property type="entry name" value="Citrate_synth_N"/>
    <property type="match status" value="1"/>
</dbReference>
<evidence type="ECO:0000256" key="21">
    <source>
        <dbReference type="ARBA" id="ARBA00047593"/>
    </source>
</evidence>
<dbReference type="STRING" id="101127.A0A1X2GN38"/>
<dbReference type="Pfam" id="PF00285">
    <property type="entry name" value="Citrate_synt"/>
    <property type="match status" value="1"/>
</dbReference>
<dbReference type="PROSITE" id="PS01217">
    <property type="entry name" value="SUCCINYL_COA_LIG_3"/>
    <property type="match status" value="1"/>
</dbReference>
<evidence type="ECO:0000256" key="1">
    <source>
        <dbReference type="ARBA" id="ARBA00001946"/>
    </source>
</evidence>
<dbReference type="InterPro" id="IPR016143">
    <property type="entry name" value="Citrate_synth-like_sm_a-sub"/>
</dbReference>
<protein>
    <recommendedName>
        <fullName evidence="6">ATP citrate synthase</fullName>
        <ecNumber evidence="6">2.3.3.8</ecNumber>
    </recommendedName>
    <alternativeName>
        <fullName evidence="19">ATP-citrate (pro-S-)-lyase</fullName>
    </alternativeName>
    <alternativeName>
        <fullName evidence="25">ATP-citrate (pro-S-)-lyase 1</fullName>
    </alternativeName>
    <alternativeName>
        <fullName evidence="20">Citrate cleavage enzyme</fullName>
    </alternativeName>
    <alternativeName>
        <fullName evidence="26">Citrate cleavage enzyme subunit 1</fullName>
    </alternativeName>
</protein>
<dbReference type="EMBL" id="MCGT01000008">
    <property type="protein sequence ID" value="ORX57579.1"/>
    <property type="molecule type" value="Genomic_DNA"/>
</dbReference>
<dbReference type="SUPFAM" id="SSF48256">
    <property type="entry name" value="Citrate synthase"/>
    <property type="match status" value="1"/>
</dbReference>
<dbReference type="SUPFAM" id="SSF52210">
    <property type="entry name" value="Succinyl-CoA synthetase domains"/>
    <property type="match status" value="1"/>
</dbReference>
<dbReference type="InterPro" id="IPR014608">
    <property type="entry name" value="ATP-citrate_synthase"/>
</dbReference>
<keyword evidence="14" id="KW-0067">ATP-binding</keyword>
<comment type="similarity">
    <text evidence="4">In the N-terminal section; belongs to the succinate/malate CoA ligase beta subunit family.</text>
</comment>
<dbReference type="CDD" id="cd06100">
    <property type="entry name" value="CCL_ACL-C"/>
    <property type="match status" value="1"/>
</dbReference>
<evidence type="ECO:0000256" key="20">
    <source>
        <dbReference type="ARBA" id="ARBA00030982"/>
    </source>
</evidence>
<evidence type="ECO:0000256" key="24">
    <source>
        <dbReference type="ARBA" id="ARBA00062455"/>
    </source>
</evidence>
<comment type="subunit">
    <text evidence="5">Homotetramer.</text>
</comment>
<dbReference type="Gene3D" id="3.30.470.110">
    <property type="match status" value="1"/>
</dbReference>
<evidence type="ECO:0000256" key="6">
    <source>
        <dbReference type="ARBA" id="ARBA00012639"/>
    </source>
</evidence>
<evidence type="ECO:0000256" key="14">
    <source>
        <dbReference type="ARBA" id="ARBA00022840"/>
    </source>
</evidence>
<dbReference type="Pfam" id="PF16114">
    <property type="entry name" value="Citrate_bind"/>
    <property type="match status" value="1"/>
</dbReference>
<evidence type="ECO:0000256" key="15">
    <source>
        <dbReference type="ARBA" id="ARBA00022842"/>
    </source>
</evidence>
<keyword evidence="8" id="KW-1017">Isopeptide bond</keyword>
<gene>
    <name evidence="34" type="ORF">DM01DRAFT_1302798</name>
</gene>
<dbReference type="Gene3D" id="3.40.50.261">
    <property type="entry name" value="Succinyl-CoA synthetase domains"/>
    <property type="match status" value="2"/>
</dbReference>
<keyword evidence="13" id="KW-0547">Nucleotide-binding</keyword>
<dbReference type="PROSITE" id="PS01216">
    <property type="entry name" value="SUCCINYL_COA_LIG_1"/>
    <property type="match status" value="1"/>
</dbReference>
<dbReference type="Proteomes" id="UP000242146">
    <property type="component" value="Unassembled WGS sequence"/>
</dbReference>
<evidence type="ECO:0000256" key="27">
    <source>
        <dbReference type="ARBA" id="ARBA00093367"/>
    </source>
</evidence>
<dbReference type="FunFam" id="1.10.230.10:FF:000005">
    <property type="entry name" value="ATP-citrate synthase subunit 1"/>
    <property type="match status" value="1"/>
</dbReference>
<keyword evidence="7" id="KW-0963">Cytoplasm</keyword>
<evidence type="ECO:0000256" key="3">
    <source>
        <dbReference type="ARBA" id="ARBA00005899"/>
    </source>
</evidence>
<keyword evidence="35" id="KW-1185">Reference proteome</keyword>
<comment type="similarity">
    <text evidence="3">In the C-terminal section; belongs to the succinate/malate CoA ligase alpha subunit family.</text>
</comment>
<evidence type="ECO:0000256" key="19">
    <source>
        <dbReference type="ARBA" id="ARBA00030151"/>
    </source>
</evidence>
<dbReference type="FunFam" id="3.40.50.261:FF:000004">
    <property type="entry name" value="ATP-citrate synthase subunit"/>
    <property type="match status" value="1"/>
</dbReference>
<keyword evidence="10" id="KW-0597">Phosphoprotein</keyword>
<evidence type="ECO:0000256" key="8">
    <source>
        <dbReference type="ARBA" id="ARBA00022499"/>
    </source>
</evidence>
<dbReference type="PIRSF" id="PIRSF036511">
    <property type="entry name" value="ATP_citrt_syn"/>
    <property type="match status" value="1"/>
</dbReference>
<evidence type="ECO:0000256" key="5">
    <source>
        <dbReference type="ARBA" id="ARBA00011881"/>
    </source>
</evidence>
<dbReference type="GO" id="GO:0005524">
    <property type="term" value="F:ATP binding"/>
    <property type="evidence" value="ECO:0007669"/>
    <property type="project" value="UniProtKB-KW"/>
</dbReference>
<evidence type="ECO:0000259" key="30">
    <source>
        <dbReference type="Pfam" id="PF00549"/>
    </source>
</evidence>
<comment type="function">
    <text evidence="27">Catalyzes the cleavage of citrate into oxaloacetate and acetyl-CoA, the latter serving as common substrate in multiple biochemical reactions in protein, carbohydrate and lipid metabolism.</text>
</comment>
<feature type="domain" description="ATP-citrate synthase ATP-grasp" evidence="33">
    <location>
        <begin position="2"/>
        <end position="266"/>
    </location>
</feature>
<dbReference type="InterPro" id="IPR016102">
    <property type="entry name" value="Succinyl-CoA_synth-like"/>
</dbReference>
<feature type="domain" description="ATP-citrate synthase/succinyl-CoA ligase C-terminal" evidence="30">
    <location>
        <begin position="715"/>
        <end position="839"/>
    </location>
</feature>
<dbReference type="FunFam" id="3.40.50.720:FF:000024">
    <property type="entry name" value="Probable ATP-citrate synthase"/>
    <property type="match status" value="1"/>
</dbReference>
<evidence type="ECO:0000259" key="32">
    <source>
        <dbReference type="Pfam" id="PF16114"/>
    </source>
</evidence>
<dbReference type="Gene3D" id="3.40.50.720">
    <property type="entry name" value="NAD(P)-binding Rossmann-like Domain"/>
    <property type="match status" value="1"/>
</dbReference>
<dbReference type="EC" id="2.3.3.8" evidence="6"/>
<accession>A0A1X2GN38</accession>
<comment type="catalytic activity">
    <reaction evidence="21">
        <text>oxaloacetate + acetyl-CoA + ADP + phosphate = citrate + ATP + CoA</text>
        <dbReference type="Rhea" id="RHEA:21160"/>
        <dbReference type="ChEBI" id="CHEBI:16452"/>
        <dbReference type="ChEBI" id="CHEBI:16947"/>
        <dbReference type="ChEBI" id="CHEBI:30616"/>
        <dbReference type="ChEBI" id="CHEBI:43474"/>
        <dbReference type="ChEBI" id="CHEBI:57287"/>
        <dbReference type="ChEBI" id="CHEBI:57288"/>
        <dbReference type="ChEBI" id="CHEBI:456216"/>
        <dbReference type="EC" id="2.3.3.8"/>
    </reaction>
</comment>
<sequence>MSAKAIREYDGKLLLAYHLLRAPLLSDEQTPSLFTPAATKLAQVNVDTSLKDQAAGVFENALKQQLDKLEQSHPWLLTDKLVAKPDQLIKRRGKHGLLTLNKSWAEARQWIEERAGKEIQIEKTSGNLKTFLVEPFTPHPANTEYYICINSAREGDYILFTHEGGIDIGDVDAKALKMLIKVDEPFPSTATIKQTLLKDVPEFKHDVLVDFISRLYAVYVDLHFTYLEINPLVVTDPVEGQTPQVMYLDLAAKLDQTAEFEAGPKWAIARAPQNTGVSTQEQHVDQGPPMVFPAPFGRELTKEEAYIQELDGKTGASLKLTILNKDGRVWTMVAGGGASVAYSDAIAAYGYANELANYGEYSGAPTETQTYEYAKTILDLMTRGSPHPDGKILFIGGGIANFTNVATTFKGIIRALTEFKQPLISHKVRIFIRRGGPNYQEGLRAMRQLGESLGVEIQVFGPDSHITDIVPLALVGKSSDVNATVAQSSGNMLQDQLLGTPAASTPTSSTNSPKLNPSDDATPSDPSQRMEYFESSQDQQREWFRPFTSKTRAFVYGMQPRAVQGMLDFDFMCKRDAPSVAAMVYPFGGSHVQKFYWGTKETLIPVFTSLKEAVERFPEVDVVVNFASCRSVFESTREIFGYSEQLKTIAIIAEGVPERRARQLLHEAERRNVLIIGPATVGGIKPGCFKIGNTGGMMDNIVASKLYRPGSVAYVSKSGGMSNELNNIVSRTTDGVYEGVAIGGDRYPGSTFIDHLLRYEQDPNCKMLVLLGEVGGVEEYKVIEAVRNGTIKKPVIAWCIGTCAKMFTTDVQFGHAGALANSDLETADAKNKAMRAAGIIVPETFELLPQALADAYQKLVQTGTITPRAEPEVPKVPIDYSWAQELGLVRKPASFVSTIVDDRGQELLYAGMRITDVFKDDIGIGGVLSLLWFKRRLPDYAHKFIEMVLMLTADHGPAVSGAMNTIITTRAGKDLISSIVSGLLTIGERFGGALDGAASNFTKAYDSGMTPREFVTSMRKANKLIPGIGHKIKSRTNPDMRVELVKSYVKKNFPNTPILDYALKVEEITTSKKDNLILNVDGCIAVSFVDLLRESNAFTPEEAEEYMRIGTLNGLFVLGRTLGFIGHHLDQKRLKQGLYRHPWDDISYLLPSLEPESLDPRRINARVNVQTK</sequence>
<dbReference type="PANTHER" id="PTHR23118:SF42">
    <property type="entry name" value="ATP-CITRATE SYNTHASE"/>
    <property type="match status" value="1"/>
</dbReference>
<dbReference type="InterPro" id="IPR033847">
    <property type="entry name" value="Citrt_syn/SCS-alpha_CS"/>
</dbReference>
<dbReference type="InterPro" id="IPR017866">
    <property type="entry name" value="Succ-CoA_synthase_bsu_CS"/>
</dbReference>
<dbReference type="GO" id="GO:0006633">
    <property type="term" value="P:fatty acid biosynthetic process"/>
    <property type="evidence" value="ECO:0007669"/>
    <property type="project" value="TreeGrafter"/>
</dbReference>
<name>A0A1X2GN38_9FUNG</name>
<evidence type="ECO:0000256" key="18">
    <source>
        <dbReference type="ARBA" id="ARBA00023098"/>
    </source>
</evidence>
<evidence type="ECO:0000256" key="17">
    <source>
        <dbReference type="ARBA" id="ARBA00022990"/>
    </source>
</evidence>
<evidence type="ECO:0000256" key="2">
    <source>
        <dbReference type="ARBA" id="ARBA00004514"/>
    </source>
</evidence>
<dbReference type="InterPro" id="IPR036291">
    <property type="entry name" value="NAD(P)-bd_dom_sf"/>
</dbReference>
<keyword evidence="9" id="KW-0444">Lipid biosynthesis</keyword>
<dbReference type="FunFam" id="3.30.470.110:FF:000003">
    <property type="entry name" value="ATP-citrate synthase subunit 2"/>
    <property type="match status" value="1"/>
</dbReference>
<comment type="caution">
    <text evidence="34">The sequence shown here is derived from an EMBL/GenBank/DDBJ whole genome shotgun (WGS) entry which is preliminary data.</text>
</comment>
<evidence type="ECO:0000256" key="7">
    <source>
        <dbReference type="ARBA" id="ARBA00022490"/>
    </source>
</evidence>
<evidence type="ECO:0000256" key="23">
    <source>
        <dbReference type="ARBA" id="ARBA00060724"/>
    </source>
</evidence>
<evidence type="ECO:0000313" key="35">
    <source>
        <dbReference type="Proteomes" id="UP000242146"/>
    </source>
</evidence>
<comment type="similarity">
    <text evidence="23">Belongs to the succinate/malate CoA ligase alpha subunit family.</text>
</comment>
<evidence type="ECO:0000259" key="33">
    <source>
        <dbReference type="Pfam" id="PF24948"/>
    </source>
</evidence>
<feature type="compositionally biased region" description="Low complexity" evidence="29">
    <location>
        <begin position="500"/>
        <end position="518"/>
    </location>
</feature>
<evidence type="ECO:0000256" key="25">
    <source>
        <dbReference type="ARBA" id="ARBA00076189"/>
    </source>
</evidence>
<evidence type="ECO:0000256" key="22">
    <source>
        <dbReference type="ARBA" id="ARBA00054002"/>
    </source>
</evidence>
<feature type="active site" description="Tele-phosphohistidine intermediate" evidence="28">
    <location>
        <position position="815"/>
    </location>
</feature>
<dbReference type="Pfam" id="PF02629">
    <property type="entry name" value="CoA_binding"/>
    <property type="match status" value="1"/>
</dbReference>
<evidence type="ECO:0000313" key="34">
    <source>
        <dbReference type="EMBL" id="ORX57579.1"/>
    </source>
</evidence>
<dbReference type="InterPro" id="IPR032263">
    <property type="entry name" value="Citrate-bd"/>
</dbReference>
<keyword evidence="15" id="KW-0460">Magnesium</keyword>
<evidence type="ECO:0000256" key="26">
    <source>
        <dbReference type="ARBA" id="ARBA00083544"/>
    </source>
</evidence>
<dbReference type="GO" id="GO:0006101">
    <property type="term" value="P:citrate metabolic process"/>
    <property type="evidence" value="ECO:0007669"/>
    <property type="project" value="InterPro"/>
</dbReference>
<evidence type="ECO:0000256" key="11">
    <source>
        <dbReference type="ARBA" id="ARBA00022679"/>
    </source>
</evidence>
<dbReference type="AlphaFoldDB" id="A0A1X2GN38"/>
<feature type="domain" description="ATP-citrate synthase citrate-binding" evidence="32">
    <location>
        <begin position="298"/>
        <end position="474"/>
    </location>
</feature>
<dbReference type="PROSITE" id="PS00399">
    <property type="entry name" value="SUCCINYL_COA_LIG_2"/>
    <property type="match status" value="1"/>
</dbReference>
<dbReference type="Gene3D" id="1.10.580.10">
    <property type="entry name" value="Citrate Synthase, domain 1"/>
    <property type="match status" value="1"/>
</dbReference>
<dbReference type="GO" id="GO:0046872">
    <property type="term" value="F:metal ion binding"/>
    <property type="evidence" value="ECO:0007669"/>
    <property type="project" value="UniProtKB-KW"/>
</dbReference>
<comment type="subunit">
    <text evidence="24">Composed of two subunits.</text>
</comment>
<dbReference type="InterPro" id="IPR016142">
    <property type="entry name" value="Citrate_synth-like_lrg_a-sub"/>
</dbReference>
<keyword evidence="17" id="KW-0007">Acetylation</keyword>
<keyword evidence="18" id="KW-0443">Lipid metabolism</keyword>
<comment type="cofactor">
    <cofactor evidence="1">
        <name>Mg(2+)</name>
        <dbReference type="ChEBI" id="CHEBI:18420"/>
    </cofactor>
</comment>
<dbReference type="GO" id="GO:0003878">
    <property type="term" value="F:ATP citrate synthase activity"/>
    <property type="evidence" value="ECO:0007669"/>
    <property type="project" value="UniProtKB-EC"/>
</dbReference>
<evidence type="ECO:0000256" key="9">
    <source>
        <dbReference type="ARBA" id="ARBA00022516"/>
    </source>
</evidence>
<evidence type="ECO:0000256" key="10">
    <source>
        <dbReference type="ARBA" id="ARBA00022553"/>
    </source>
</evidence>
<evidence type="ECO:0000256" key="13">
    <source>
        <dbReference type="ARBA" id="ARBA00022741"/>
    </source>
</evidence>
<dbReference type="PANTHER" id="PTHR23118">
    <property type="entry name" value="ATP-CITRATE SYNTHASE"/>
    <property type="match status" value="1"/>
</dbReference>
<keyword evidence="16" id="KW-0832">Ubl conjugation</keyword>
<dbReference type="GO" id="GO:0006085">
    <property type="term" value="P:acetyl-CoA biosynthetic process"/>
    <property type="evidence" value="ECO:0007669"/>
    <property type="project" value="InterPro"/>
</dbReference>
<evidence type="ECO:0000256" key="4">
    <source>
        <dbReference type="ARBA" id="ARBA00010719"/>
    </source>
</evidence>
<proteinExistence type="inferred from homology"/>
<dbReference type="InterPro" id="IPR036969">
    <property type="entry name" value="Citrate_synthase_sf"/>
</dbReference>
<evidence type="ECO:0000256" key="29">
    <source>
        <dbReference type="SAM" id="MobiDB-lite"/>
    </source>
</evidence>
<dbReference type="SUPFAM" id="SSF56059">
    <property type="entry name" value="Glutathione synthetase ATP-binding domain-like"/>
    <property type="match status" value="1"/>
</dbReference>
<dbReference type="InterPro" id="IPR003781">
    <property type="entry name" value="CoA-bd"/>
</dbReference>
<feature type="region of interest" description="Disordered" evidence="29">
    <location>
        <begin position="498"/>
        <end position="539"/>
    </location>
</feature>
<organism evidence="34 35">
    <name type="scientific">Hesseltinella vesiculosa</name>
    <dbReference type="NCBI Taxonomy" id="101127"/>
    <lineage>
        <taxon>Eukaryota</taxon>
        <taxon>Fungi</taxon>
        <taxon>Fungi incertae sedis</taxon>
        <taxon>Mucoromycota</taxon>
        <taxon>Mucoromycotina</taxon>
        <taxon>Mucoromycetes</taxon>
        <taxon>Mucorales</taxon>
        <taxon>Cunninghamellaceae</taxon>
        <taxon>Hesseltinella</taxon>
    </lineage>
</organism>
<evidence type="ECO:0000256" key="16">
    <source>
        <dbReference type="ARBA" id="ARBA00022843"/>
    </source>
</evidence>
<dbReference type="GO" id="GO:0005829">
    <property type="term" value="C:cytosol"/>
    <property type="evidence" value="ECO:0007669"/>
    <property type="project" value="UniProtKB-SubCell"/>
</dbReference>
<dbReference type="Gene3D" id="1.10.230.10">
    <property type="entry name" value="Cytochrome P450-Terp, domain 2"/>
    <property type="match status" value="1"/>
</dbReference>
<dbReference type="InterPro" id="IPR056749">
    <property type="entry name" value="Citrate_synth_N"/>
</dbReference>
<feature type="domain" description="CoA-binding" evidence="31">
    <location>
        <begin position="549"/>
        <end position="655"/>
    </location>
</feature>